<accession>J9DX24</accession>
<sequence length="72" mass="8203">TMEPIASLLYESGIFPTNDVKKIANFSISYLQKKMQSGQDHLAEIYCDFFELLSAYDILMCDGLTAFRNTLQ</sequence>
<proteinExistence type="predicted"/>
<feature type="non-terminal residue" evidence="1">
    <location>
        <position position="1"/>
    </location>
</feature>
<dbReference type="Proteomes" id="UP000004810">
    <property type="component" value="Unassembled WGS sequence"/>
</dbReference>
<dbReference type="EMBL" id="ADBV01012413">
    <property type="protein sequence ID" value="EJW74341.1"/>
    <property type="molecule type" value="Genomic_DNA"/>
</dbReference>
<feature type="non-terminal residue" evidence="1">
    <location>
        <position position="72"/>
    </location>
</feature>
<name>J9DX24_WUCBA</name>
<evidence type="ECO:0000313" key="1">
    <source>
        <dbReference type="EMBL" id="EJW74341.1"/>
    </source>
</evidence>
<comment type="caution">
    <text evidence="1">The sequence shown here is derived from an EMBL/GenBank/DDBJ whole genome shotgun (WGS) entry which is preliminary data.</text>
</comment>
<reference evidence="2" key="1">
    <citation type="submission" date="2012-08" db="EMBL/GenBank/DDBJ databases">
        <title>The Genome Sequence of Wuchereria bancrofti.</title>
        <authorList>
            <person name="Nutman T.B."/>
            <person name="Fink D.L."/>
            <person name="Russ C."/>
            <person name="Young S."/>
            <person name="Zeng Q."/>
            <person name="Koehrsen M."/>
            <person name="Alvarado L."/>
            <person name="Berlin A."/>
            <person name="Chapman S.B."/>
            <person name="Chen Z."/>
            <person name="Freedman E."/>
            <person name="Gellesch M."/>
            <person name="Goldberg J."/>
            <person name="Griggs A."/>
            <person name="Gujja S."/>
            <person name="Heilman E.R."/>
            <person name="Heiman D."/>
            <person name="Hepburn T."/>
            <person name="Howarth C."/>
            <person name="Jen D."/>
            <person name="Larson L."/>
            <person name="Lewis B."/>
            <person name="Mehta T."/>
            <person name="Park D."/>
            <person name="Pearson M."/>
            <person name="Roberts A."/>
            <person name="Saif S."/>
            <person name="Shea T."/>
            <person name="Shenoy N."/>
            <person name="Sisk P."/>
            <person name="Stolte C."/>
            <person name="Sykes S."/>
            <person name="Walk T."/>
            <person name="White J."/>
            <person name="Yandava C."/>
            <person name="Haas B."/>
            <person name="Henn M.R."/>
            <person name="Nusbaum C."/>
            <person name="Birren B."/>
        </authorList>
    </citation>
    <scope>NUCLEOTIDE SEQUENCE [LARGE SCALE GENOMIC DNA]</scope>
    <source>
        <strain evidence="2">NA</strain>
    </source>
</reference>
<protein>
    <submittedName>
        <fullName evidence="1">Uncharacterized protein</fullName>
    </submittedName>
</protein>
<dbReference type="AlphaFoldDB" id="J9DX24"/>
<organism evidence="1 2">
    <name type="scientific">Wuchereria bancrofti</name>
    <dbReference type="NCBI Taxonomy" id="6293"/>
    <lineage>
        <taxon>Eukaryota</taxon>
        <taxon>Metazoa</taxon>
        <taxon>Ecdysozoa</taxon>
        <taxon>Nematoda</taxon>
        <taxon>Chromadorea</taxon>
        <taxon>Rhabditida</taxon>
        <taxon>Spirurina</taxon>
        <taxon>Spiruromorpha</taxon>
        <taxon>Filarioidea</taxon>
        <taxon>Onchocercidae</taxon>
        <taxon>Wuchereria</taxon>
    </lineage>
</organism>
<evidence type="ECO:0000313" key="2">
    <source>
        <dbReference type="Proteomes" id="UP000004810"/>
    </source>
</evidence>
<gene>
    <name evidence="1" type="ORF">WUBG_14751</name>
</gene>